<evidence type="ECO:0000313" key="8">
    <source>
        <dbReference type="Ensembl" id="ENSXETP00000089448"/>
    </source>
</evidence>
<evidence type="ECO:0000256" key="3">
    <source>
        <dbReference type="ARBA" id="ARBA00022525"/>
    </source>
</evidence>
<protein>
    <submittedName>
        <fullName evidence="8">Galanin prepropeptide, gene 2</fullName>
    </submittedName>
</protein>
<accession>A0A6I8S9X4</accession>
<evidence type="ECO:0000256" key="6">
    <source>
        <dbReference type="SAM" id="SignalP"/>
    </source>
</evidence>
<dbReference type="Pfam" id="PF01296">
    <property type="entry name" value="Galanin"/>
    <property type="match status" value="1"/>
</dbReference>
<dbReference type="GO" id="GO:0005179">
    <property type="term" value="F:hormone activity"/>
    <property type="evidence" value="ECO:0007669"/>
    <property type="project" value="UniProtKB-KW"/>
</dbReference>
<reference evidence="8" key="2">
    <citation type="submission" date="2020-05" db="UniProtKB">
        <authorList>
            <consortium name="Ensembl"/>
        </authorList>
    </citation>
    <scope>IDENTIFICATION</scope>
</reference>
<evidence type="ECO:0000256" key="5">
    <source>
        <dbReference type="ARBA" id="ARBA00023320"/>
    </source>
</evidence>
<dbReference type="InterPro" id="IPR008175">
    <property type="entry name" value="Galanin_pre"/>
</dbReference>
<dbReference type="Bgee" id="ENSXETG00000038950">
    <property type="expression patterns" value="Expressed in brain and 2 other cell types or tissues"/>
</dbReference>
<proteinExistence type="inferred from homology"/>
<reference evidence="8" key="1">
    <citation type="journal article" date="2010" name="Science">
        <title>The genome of the Western clawed frog Xenopus tropicalis.</title>
        <authorList>
            <person name="Hellsten U."/>
            <person name="Harland R.M."/>
            <person name="Gilchrist M.J."/>
            <person name="Hendrix D."/>
            <person name="Jurka J."/>
            <person name="Kapitonov V."/>
            <person name="Ovcharenko I."/>
            <person name="Putnam N.H."/>
            <person name="Shu S."/>
            <person name="Taher L."/>
            <person name="Blitz I.L."/>
            <person name="Blumberg B."/>
            <person name="Dichmann D.S."/>
            <person name="Dubchak I."/>
            <person name="Amaya E."/>
            <person name="Detter J.C."/>
            <person name="Fletcher R."/>
            <person name="Gerhard D.S."/>
            <person name="Goodstein D."/>
            <person name="Graves T."/>
            <person name="Grigoriev I.V."/>
            <person name="Grimwood J."/>
            <person name="Kawashima T."/>
            <person name="Lindquist E."/>
            <person name="Lucas S.M."/>
            <person name="Mead P.E."/>
            <person name="Mitros T."/>
            <person name="Ogino H."/>
            <person name="Ohta Y."/>
            <person name="Poliakov A.V."/>
            <person name="Pollet N."/>
            <person name="Robert J."/>
            <person name="Salamov A."/>
            <person name="Sater A.K."/>
            <person name="Schmutz J."/>
            <person name="Terry A."/>
            <person name="Vize P.D."/>
            <person name="Warren W.C."/>
            <person name="Wells D."/>
            <person name="Wills A."/>
            <person name="Wilson R.K."/>
            <person name="Zimmerman L.B."/>
            <person name="Zorn A.M."/>
            <person name="Grainger R."/>
            <person name="Grammer T."/>
            <person name="Khokha M.K."/>
            <person name="Richardson P.M."/>
            <person name="Rokhsar D.S."/>
        </authorList>
    </citation>
    <scope>NUCLEOTIDE SEQUENCE [LARGE SCALE GENOMIC DNA]</scope>
    <source>
        <strain evidence="8">Nigerian</strain>
    </source>
</reference>
<dbReference type="GO" id="GO:0005576">
    <property type="term" value="C:extracellular region"/>
    <property type="evidence" value="ECO:0007669"/>
    <property type="project" value="UniProtKB-SubCell"/>
</dbReference>
<evidence type="ECO:0000259" key="7">
    <source>
        <dbReference type="PROSITE" id="PS00861"/>
    </source>
</evidence>
<keyword evidence="6" id="KW-0732">Signal</keyword>
<name>A0A6I8S9X4_XENTR</name>
<dbReference type="Ensembl" id="ENSXETT00000103250">
    <property type="protein sequence ID" value="ENSXETP00000089448"/>
    <property type="gene ID" value="ENSXETG00000038950"/>
</dbReference>
<evidence type="ECO:0000256" key="1">
    <source>
        <dbReference type="ARBA" id="ARBA00004613"/>
    </source>
</evidence>
<feature type="chain" id="PRO_5030155924" evidence="6">
    <location>
        <begin position="22"/>
        <end position="122"/>
    </location>
</feature>
<gene>
    <name evidence="8" type="primary">gal.2</name>
</gene>
<sequence>MRSYQFLLCISLLLCGMVAESFSFALLPKDKRGWTLNSAGYLLGPHAHRTLTDKGNIAGKREAVEDIFKSGKDTYGIQLHSLDDNTVTTILEFLSYLRLKGDRKIFFQTEIKKWEWCCWKCQ</sequence>
<organism evidence="8">
    <name type="scientific">Xenopus tropicalis</name>
    <name type="common">Western clawed frog</name>
    <name type="synonym">Silurana tropicalis</name>
    <dbReference type="NCBI Taxonomy" id="8364"/>
    <lineage>
        <taxon>Eukaryota</taxon>
        <taxon>Metazoa</taxon>
        <taxon>Chordata</taxon>
        <taxon>Craniata</taxon>
        <taxon>Vertebrata</taxon>
        <taxon>Euteleostomi</taxon>
        <taxon>Amphibia</taxon>
        <taxon>Batrachia</taxon>
        <taxon>Anura</taxon>
        <taxon>Pipoidea</taxon>
        <taxon>Pipidae</taxon>
        <taxon>Xenopodinae</taxon>
        <taxon>Xenopus</taxon>
        <taxon>Silurana</taxon>
    </lineage>
</organism>
<feature type="domain" description="Galanin" evidence="7">
    <location>
        <begin position="33"/>
        <end position="45"/>
    </location>
</feature>
<comment type="similarity">
    <text evidence="2">Belongs to the galanin family.</text>
</comment>
<evidence type="ECO:0000256" key="2">
    <source>
        <dbReference type="ARBA" id="ARBA00006871"/>
    </source>
</evidence>
<dbReference type="PROSITE" id="PS00861">
    <property type="entry name" value="GALANIN"/>
    <property type="match status" value="1"/>
</dbReference>
<keyword evidence="3" id="KW-0964">Secreted</keyword>
<dbReference type="PANTHER" id="PTHR16839:SF1">
    <property type="entry name" value="GALANIN PEPTIDES"/>
    <property type="match status" value="1"/>
</dbReference>
<dbReference type="InParanoid" id="A0A6I8S9X4"/>
<comment type="subcellular location">
    <subcellularLocation>
        <location evidence="1">Secreted</location>
    </subcellularLocation>
</comment>
<dbReference type="InterPro" id="IPR008174">
    <property type="entry name" value="Galanin"/>
</dbReference>
<dbReference type="GO" id="GO:0007218">
    <property type="term" value="P:neuropeptide signaling pathway"/>
    <property type="evidence" value="ECO:0007669"/>
    <property type="project" value="UniProtKB-KW"/>
</dbReference>
<keyword evidence="5" id="KW-0527">Neuropeptide</keyword>
<feature type="signal peptide" evidence="6">
    <location>
        <begin position="1"/>
        <end position="21"/>
    </location>
</feature>
<keyword evidence="4" id="KW-0372">Hormone</keyword>
<dbReference type="PANTHER" id="PTHR16839">
    <property type="entry name" value="GALANIN"/>
    <property type="match status" value="1"/>
</dbReference>
<dbReference type="AlphaFoldDB" id="A0A6I8S9X4"/>
<dbReference type="GeneTree" id="ENSGT00990000204711"/>
<dbReference type="SMART" id="SM00071">
    <property type="entry name" value="Galanin"/>
    <property type="match status" value="1"/>
</dbReference>
<evidence type="ECO:0000256" key="4">
    <source>
        <dbReference type="ARBA" id="ARBA00022702"/>
    </source>
</evidence>